<evidence type="ECO:0000256" key="8">
    <source>
        <dbReference type="ARBA" id="ARBA00022553"/>
    </source>
</evidence>
<reference evidence="19" key="1">
    <citation type="submission" date="2022-11" db="UniProtKB">
        <authorList>
            <consortium name="EnsemblMetazoa"/>
        </authorList>
    </citation>
    <scope>IDENTIFICATION</scope>
</reference>
<evidence type="ECO:0000256" key="1">
    <source>
        <dbReference type="ARBA" id="ARBA00000900"/>
    </source>
</evidence>
<evidence type="ECO:0000256" key="16">
    <source>
        <dbReference type="ARBA" id="ARBA00083610"/>
    </source>
</evidence>
<dbReference type="InterPro" id="IPR013083">
    <property type="entry name" value="Znf_RING/FYVE/PHD"/>
</dbReference>
<feature type="domain" description="U-box" evidence="18">
    <location>
        <begin position="1084"/>
        <end position="1157"/>
    </location>
</feature>
<dbReference type="Pfam" id="PF04564">
    <property type="entry name" value="U-box"/>
    <property type="match status" value="1"/>
</dbReference>
<evidence type="ECO:0000256" key="2">
    <source>
        <dbReference type="ARBA" id="ARBA00004123"/>
    </source>
</evidence>
<evidence type="ECO:0000259" key="18">
    <source>
        <dbReference type="PROSITE" id="PS51698"/>
    </source>
</evidence>
<evidence type="ECO:0000256" key="4">
    <source>
        <dbReference type="ARBA" id="ARBA00004906"/>
    </source>
</evidence>
<dbReference type="Pfam" id="PF10408">
    <property type="entry name" value="Ufd2P_core"/>
    <property type="match status" value="1"/>
</dbReference>
<dbReference type="OrthoDB" id="20295at2759"/>
<evidence type="ECO:0000256" key="6">
    <source>
        <dbReference type="ARBA" id="ARBA00012483"/>
    </source>
</evidence>
<dbReference type="Proteomes" id="UP000887568">
    <property type="component" value="Unplaced"/>
</dbReference>
<dbReference type="GeneID" id="119744602"/>
<name>A0A914BKV3_PATMI</name>
<evidence type="ECO:0000256" key="3">
    <source>
        <dbReference type="ARBA" id="ARBA00004496"/>
    </source>
</evidence>
<dbReference type="FunFam" id="3.30.40.10:FF:000060">
    <property type="entry name" value="ubiquitin conjugation factor E4 B"/>
    <property type="match status" value="1"/>
</dbReference>
<dbReference type="EC" id="2.3.2.27" evidence="6"/>
<dbReference type="PROSITE" id="PS51698">
    <property type="entry name" value="U_BOX"/>
    <property type="match status" value="1"/>
</dbReference>
<dbReference type="OMA" id="SNAFMTN"/>
<feature type="compositionally biased region" description="Polar residues" evidence="17">
    <location>
        <begin position="88"/>
        <end position="113"/>
    </location>
</feature>
<evidence type="ECO:0000256" key="14">
    <source>
        <dbReference type="ARBA" id="ARBA00072779"/>
    </source>
</evidence>
<dbReference type="AlphaFoldDB" id="A0A914BKV3"/>
<comment type="subcellular location">
    <subcellularLocation>
        <location evidence="3">Cytoplasm</location>
    </subcellularLocation>
    <subcellularLocation>
        <location evidence="2">Nucleus</location>
    </subcellularLocation>
</comment>
<evidence type="ECO:0000256" key="9">
    <source>
        <dbReference type="ARBA" id="ARBA00022679"/>
    </source>
</evidence>
<keyword evidence="11" id="KW-0007">Acetylation</keyword>
<protein>
    <recommendedName>
        <fullName evidence="14">Ubiquitin conjugation factor E4 B</fullName>
        <ecNumber evidence="6">2.3.2.27</ecNumber>
    </recommendedName>
    <alternativeName>
        <fullName evidence="16">RING-type E3 ubiquitin transferase E4 B</fullName>
    </alternativeName>
    <alternativeName>
        <fullName evidence="15">Ubiquitin fusion degradation protein 2</fullName>
    </alternativeName>
</protein>
<evidence type="ECO:0000256" key="17">
    <source>
        <dbReference type="SAM" id="MobiDB-lite"/>
    </source>
</evidence>
<keyword evidence="12" id="KW-0539">Nucleus</keyword>
<keyword evidence="9" id="KW-0808">Transferase</keyword>
<dbReference type="CDD" id="cd16658">
    <property type="entry name" value="RING-Ubox_UBE4B"/>
    <property type="match status" value="1"/>
</dbReference>
<feature type="region of interest" description="Disordered" evidence="17">
    <location>
        <begin position="1"/>
        <end position="146"/>
    </location>
</feature>
<keyword evidence="20" id="KW-1185">Reference proteome</keyword>
<keyword evidence="10" id="KW-0833">Ubl conjugation pathway</keyword>
<evidence type="ECO:0000256" key="10">
    <source>
        <dbReference type="ARBA" id="ARBA00022786"/>
    </source>
</evidence>
<feature type="region of interest" description="Disordered" evidence="17">
    <location>
        <begin position="245"/>
        <end position="282"/>
    </location>
</feature>
<organism evidence="19 20">
    <name type="scientific">Patiria miniata</name>
    <name type="common">Bat star</name>
    <name type="synonym">Asterina miniata</name>
    <dbReference type="NCBI Taxonomy" id="46514"/>
    <lineage>
        <taxon>Eukaryota</taxon>
        <taxon>Metazoa</taxon>
        <taxon>Echinodermata</taxon>
        <taxon>Eleutherozoa</taxon>
        <taxon>Asterozoa</taxon>
        <taxon>Asteroidea</taxon>
        <taxon>Valvatacea</taxon>
        <taxon>Valvatida</taxon>
        <taxon>Asterinidae</taxon>
        <taxon>Patiria</taxon>
    </lineage>
</organism>
<dbReference type="InterPro" id="IPR019474">
    <property type="entry name" value="Ub_conjug_fac_E4_core"/>
</dbReference>
<dbReference type="PANTHER" id="PTHR13931:SF2">
    <property type="entry name" value="UBIQUITIN CONJUGATION FACTOR E4 B"/>
    <property type="match status" value="1"/>
</dbReference>
<comment type="catalytic activity">
    <reaction evidence="1">
        <text>S-ubiquitinyl-[E2 ubiquitin-conjugating enzyme]-L-cysteine + [acceptor protein]-L-lysine = [E2 ubiquitin-conjugating enzyme]-L-cysteine + N(6)-ubiquitinyl-[acceptor protein]-L-lysine.</text>
        <dbReference type="EC" id="2.3.2.27"/>
    </reaction>
</comment>
<dbReference type="GO" id="GO:0000151">
    <property type="term" value="C:ubiquitin ligase complex"/>
    <property type="evidence" value="ECO:0007669"/>
    <property type="project" value="InterPro"/>
</dbReference>
<evidence type="ECO:0000313" key="20">
    <source>
        <dbReference type="Proteomes" id="UP000887568"/>
    </source>
</evidence>
<evidence type="ECO:0000256" key="5">
    <source>
        <dbReference type="ARBA" id="ARBA00007434"/>
    </source>
</evidence>
<dbReference type="Gene3D" id="3.30.40.10">
    <property type="entry name" value="Zinc/RING finger domain, C3HC4 (zinc finger)"/>
    <property type="match status" value="1"/>
</dbReference>
<dbReference type="RefSeq" id="XP_038076555.1">
    <property type="nucleotide sequence ID" value="XM_038220627.1"/>
</dbReference>
<dbReference type="GO" id="GO:0036503">
    <property type="term" value="P:ERAD pathway"/>
    <property type="evidence" value="ECO:0007669"/>
    <property type="project" value="InterPro"/>
</dbReference>
<comment type="similarity">
    <text evidence="5">Belongs to the ubiquitin conjugation factor E4 family.</text>
</comment>
<proteinExistence type="inferred from homology"/>
<dbReference type="GO" id="GO:0005634">
    <property type="term" value="C:nucleus"/>
    <property type="evidence" value="ECO:0007669"/>
    <property type="project" value="UniProtKB-SubCell"/>
</dbReference>
<dbReference type="GO" id="GO:0006511">
    <property type="term" value="P:ubiquitin-dependent protein catabolic process"/>
    <property type="evidence" value="ECO:0007669"/>
    <property type="project" value="InterPro"/>
</dbReference>
<dbReference type="PANTHER" id="PTHR13931">
    <property type="entry name" value="UBIQUITINATION FACTOR E4"/>
    <property type="match status" value="1"/>
</dbReference>
<feature type="compositionally biased region" description="Low complexity" evidence="17">
    <location>
        <begin position="257"/>
        <end position="271"/>
    </location>
</feature>
<dbReference type="GO" id="GO:0034450">
    <property type="term" value="F:ubiquitin-ubiquitin ligase activity"/>
    <property type="evidence" value="ECO:0007669"/>
    <property type="project" value="InterPro"/>
</dbReference>
<dbReference type="InterPro" id="IPR045132">
    <property type="entry name" value="UBE4"/>
</dbReference>
<evidence type="ECO:0000256" key="15">
    <source>
        <dbReference type="ARBA" id="ARBA00081821"/>
    </source>
</evidence>
<dbReference type="SMART" id="SM00504">
    <property type="entry name" value="Ubox"/>
    <property type="match status" value="1"/>
</dbReference>
<comment type="function">
    <text evidence="13">Ubiquitin-protein ligase that probably functions as an E3 ligase in conjunction with specific E1 and E2 ligases. May also function as an E4 ligase mediating the assembly of polyubiquitin chains on substrates ubiquitinated by another E3 ubiquitin ligase. May regulate myosin assembly in striated muscles together with STUB1 and VCP/p97 by targeting myosin chaperone UNC45B for proteasomal degradation.</text>
</comment>
<dbReference type="CTD" id="10277"/>
<evidence type="ECO:0000256" key="12">
    <source>
        <dbReference type="ARBA" id="ARBA00023242"/>
    </source>
</evidence>
<feature type="compositionally biased region" description="Low complexity" evidence="17">
    <location>
        <begin position="20"/>
        <end position="31"/>
    </location>
</feature>
<dbReference type="EnsemblMetazoa" id="XM_038220627.1">
    <property type="protein sequence ID" value="XP_038076555.1"/>
    <property type="gene ID" value="LOC119744602"/>
</dbReference>
<evidence type="ECO:0000256" key="13">
    <source>
        <dbReference type="ARBA" id="ARBA00056267"/>
    </source>
</evidence>
<dbReference type="InterPro" id="IPR003613">
    <property type="entry name" value="Ubox_domain"/>
</dbReference>
<feature type="compositionally biased region" description="Polar residues" evidence="17">
    <location>
        <begin position="136"/>
        <end position="145"/>
    </location>
</feature>
<dbReference type="SUPFAM" id="SSF57850">
    <property type="entry name" value="RING/U-box"/>
    <property type="match status" value="1"/>
</dbReference>
<comment type="pathway">
    <text evidence="4">Protein modification; protein ubiquitination.</text>
</comment>
<evidence type="ECO:0000256" key="11">
    <source>
        <dbReference type="ARBA" id="ARBA00022990"/>
    </source>
</evidence>
<feature type="compositionally biased region" description="Basic and acidic residues" evidence="17">
    <location>
        <begin position="7"/>
        <end position="19"/>
    </location>
</feature>
<dbReference type="GO" id="GO:0000209">
    <property type="term" value="P:protein polyubiquitination"/>
    <property type="evidence" value="ECO:0007669"/>
    <property type="project" value="TreeGrafter"/>
</dbReference>
<evidence type="ECO:0000256" key="7">
    <source>
        <dbReference type="ARBA" id="ARBA00022490"/>
    </source>
</evidence>
<keyword evidence="7" id="KW-0963">Cytoplasm</keyword>
<sequence>MSELTPDEMRRRRLARLDRSPLASAATTAPAGEEKPSQPGPSASQGDEDKRLGVPELAPKVPSEVPKEAPSEAPSEVPVSQKAAVTVEASSQGGMDTDDSQSTPSQPSETMESAPSVHDSLDSGFPASMEMDSETCDQGSLSQMDVDSGIENPELEETVKKGKKPSAEKKCLSEAELLQVVSRVFHVSWKEQGRDVVYLPGLATEFAEEPEQVFSNTDDLINQVLMEVLTQHACTGNPFANLSATTPPAVSTAGGHSPQSSSQQTSTSPSSAGDQCSGQPANPEPEMLSYLLQCYQRIRNEERTAPKRYSQPPFSNLASTARLQCVHHAGLVLQGAFTQTGSQTSLLVPQLLSHSLPRGFLQELATAAREDDSSFRQIFTPLIIGLVQDIQRCSLDGDSYKGPLSAMNELCKIKIGNSRPICKLLSSLPQWLPDSITGAVGREVEKLSLLGAFLSLSVFAEDNTKVVEKYFSGPMLTQDNVRILNDSLQHHLHFVRNELHEIIHSILVNSESREAMVTYFATVIQRNQKRAQMQVDESLVAGDGFMLNLLVVLQKLSMKIRLDKVDVMYPHHPKSLIDISQDTRLKATSQEATEWVEECNKQPSIWLEPKFPTQCYFLTLHCQHLALMPACRHYTRRIRGMRELARMVEELQTSEELWKGTPNERRNRQLLDKWKSQIKKLDKAKLCGDAGLLDETLLRNCFQFYGTVMSLLLKLLTPKDQEIISLPLPKEVPMEFATLPEHYIEDIAEFILFTVQHCPQALEDTAQQDMVLFIVVIACSAHCIRNPYLVAKMVEVIFVLSPVVQARTAKIYEAIQNHPLAQNHLVPALMTFYTDVEQTGASSEFYDKFSIRYHISIIFKSLWRLPMHRNAMITFSESQTEFVRFINMLMNDTTFLLDESLACLKRIHEVQEAMKNKEAWNALDQEERQGKARQLSTDEKQCRSYLTLANETLEMFNYLTKEIKKPFLRPELCDRLAAMLNFNLQQLCGPKCSDLKVENREKYGFQPRRMLDQLATIYLHLDSEELAIALADDERSFRPGLVSDALNILSRLKTQSEIHQFSRLMERAQEITSRNQQMELDYDDAPDEFKDPLMNTIMYDPVILPSGHIMERKIIERHLLNSQTDPFNRQELTSDMLEPATDLKKRIVDWIQAKKTKL</sequence>
<accession>A0A914BKV3</accession>
<keyword evidence="8" id="KW-0597">Phosphoprotein</keyword>
<dbReference type="GO" id="GO:0005737">
    <property type="term" value="C:cytoplasm"/>
    <property type="evidence" value="ECO:0007669"/>
    <property type="project" value="UniProtKB-SubCell"/>
</dbReference>
<evidence type="ECO:0000313" key="19">
    <source>
        <dbReference type="EnsemblMetazoa" id="XP_038076555.1"/>
    </source>
</evidence>